<feature type="compositionally biased region" description="Low complexity" evidence="1">
    <location>
        <begin position="289"/>
        <end position="300"/>
    </location>
</feature>
<keyword evidence="4" id="KW-1185">Reference proteome</keyword>
<accession>A0A9P6HR54</accession>
<dbReference type="EMBL" id="WIUZ02000001">
    <property type="protein sequence ID" value="KAF9792876.1"/>
    <property type="molecule type" value="Genomic_DNA"/>
</dbReference>
<dbReference type="AlphaFoldDB" id="A0A9P6HR54"/>
<reference evidence="3" key="2">
    <citation type="submission" date="2020-11" db="EMBL/GenBank/DDBJ databases">
        <authorList>
            <consortium name="DOE Joint Genome Institute"/>
            <person name="Kuo A."/>
            <person name="Miyauchi S."/>
            <person name="Kiss E."/>
            <person name="Drula E."/>
            <person name="Kohler A."/>
            <person name="Sanchez-Garcia M."/>
            <person name="Andreopoulos B."/>
            <person name="Barry K.W."/>
            <person name="Bonito G."/>
            <person name="Buee M."/>
            <person name="Carver A."/>
            <person name="Chen C."/>
            <person name="Cichocki N."/>
            <person name="Clum A."/>
            <person name="Culley D."/>
            <person name="Crous P.W."/>
            <person name="Fauchery L."/>
            <person name="Girlanda M."/>
            <person name="Hayes R."/>
            <person name="Keri Z."/>
            <person name="Labutti K."/>
            <person name="Lipzen A."/>
            <person name="Lombard V."/>
            <person name="Magnuson J."/>
            <person name="Maillard F."/>
            <person name="Morin E."/>
            <person name="Murat C."/>
            <person name="Nolan M."/>
            <person name="Ohm R."/>
            <person name="Pangilinan J."/>
            <person name="Pereira M."/>
            <person name="Perotto S."/>
            <person name="Peter M."/>
            <person name="Riley R."/>
            <person name="Sitrit Y."/>
            <person name="Stielow B."/>
            <person name="Szollosi G."/>
            <person name="Zifcakova L."/>
            <person name="Stursova M."/>
            <person name="Spatafora J.W."/>
            <person name="Tedersoo L."/>
            <person name="Vaario L.-M."/>
            <person name="Yamada A."/>
            <person name="Yan M."/>
            <person name="Wang P."/>
            <person name="Xu J."/>
            <person name="Bruns T."/>
            <person name="Baldrian P."/>
            <person name="Vilgalys R."/>
            <person name="Henrissat B."/>
            <person name="Grigoriev I.V."/>
            <person name="Hibbett D."/>
            <person name="Nagy L.G."/>
            <person name="Martin F.M."/>
        </authorList>
    </citation>
    <scope>NUCLEOTIDE SEQUENCE</scope>
    <source>
        <strain evidence="3">UH-Tt-Lm1</strain>
    </source>
</reference>
<dbReference type="Proteomes" id="UP000736335">
    <property type="component" value="Unassembled WGS sequence"/>
</dbReference>
<feature type="transmembrane region" description="Helical" evidence="2">
    <location>
        <begin position="71"/>
        <end position="96"/>
    </location>
</feature>
<evidence type="ECO:0000256" key="2">
    <source>
        <dbReference type="SAM" id="Phobius"/>
    </source>
</evidence>
<name>A0A9P6HR54_9AGAM</name>
<reference evidence="3" key="1">
    <citation type="journal article" date="2020" name="Nat. Commun.">
        <title>Large-scale genome sequencing of mycorrhizal fungi provides insights into the early evolution of symbiotic traits.</title>
        <authorList>
            <person name="Miyauchi S."/>
            <person name="Kiss E."/>
            <person name="Kuo A."/>
            <person name="Drula E."/>
            <person name="Kohler A."/>
            <person name="Sanchez-Garcia M."/>
            <person name="Morin E."/>
            <person name="Andreopoulos B."/>
            <person name="Barry K.W."/>
            <person name="Bonito G."/>
            <person name="Buee M."/>
            <person name="Carver A."/>
            <person name="Chen C."/>
            <person name="Cichocki N."/>
            <person name="Clum A."/>
            <person name="Culley D."/>
            <person name="Crous P.W."/>
            <person name="Fauchery L."/>
            <person name="Girlanda M."/>
            <person name="Hayes R.D."/>
            <person name="Keri Z."/>
            <person name="LaButti K."/>
            <person name="Lipzen A."/>
            <person name="Lombard V."/>
            <person name="Magnuson J."/>
            <person name="Maillard F."/>
            <person name="Murat C."/>
            <person name="Nolan M."/>
            <person name="Ohm R.A."/>
            <person name="Pangilinan J."/>
            <person name="Pereira M.F."/>
            <person name="Perotto S."/>
            <person name="Peter M."/>
            <person name="Pfister S."/>
            <person name="Riley R."/>
            <person name="Sitrit Y."/>
            <person name="Stielow J.B."/>
            <person name="Szollosi G."/>
            <person name="Zifcakova L."/>
            <person name="Stursova M."/>
            <person name="Spatafora J.W."/>
            <person name="Tedersoo L."/>
            <person name="Vaario L.M."/>
            <person name="Yamada A."/>
            <person name="Yan M."/>
            <person name="Wang P."/>
            <person name="Xu J."/>
            <person name="Bruns T."/>
            <person name="Baldrian P."/>
            <person name="Vilgalys R."/>
            <person name="Dunand C."/>
            <person name="Henrissat B."/>
            <person name="Grigoriev I.V."/>
            <person name="Hibbett D."/>
            <person name="Nagy L.G."/>
            <person name="Martin F.M."/>
        </authorList>
    </citation>
    <scope>NUCLEOTIDE SEQUENCE</scope>
    <source>
        <strain evidence="3">UH-Tt-Lm1</strain>
    </source>
</reference>
<gene>
    <name evidence="3" type="ORF">BJ322DRAFT_81151</name>
</gene>
<feature type="compositionally biased region" description="Acidic residues" evidence="1">
    <location>
        <begin position="140"/>
        <end position="150"/>
    </location>
</feature>
<evidence type="ECO:0000313" key="4">
    <source>
        <dbReference type="Proteomes" id="UP000736335"/>
    </source>
</evidence>
<keyword evidence="2" id="KW-0472">Membrane</keyword>
<proteinExistence type="predicted"/>
<sequence>MSSISISVIFLLGFYLQYTRHRTKSFKLPYITTFATICLASLVGSITVSVNASQNALCSFFSSFPSNQNCIWGGISIILPWVSAICGAGGLVCIIAEKQVGPVEVLRKEAREDLERLQREWLKGCYEENLKRSSYSIDSEREELEHEDPEAGPSDHGFDPYALANVAYPESIYTQRHSIPTDLWRYDPGPILPRRYANSGEELMEEEGDDFYAEDGPCAQPRTDAQYRDGYSDRMSMSQPDTDELNDVLDIRSLVYFPPHHPTMEDVHSATANLSELNSHLLGRLTPSDVDTPETTVEETSCWEDDGTEEGEAVTKKKKKFRPRRVDSGSVRPPKNFVVRFEDPPLTREPLKIIVTPPTPLPNRGFF</sequence>
<organism evidence="3 4">
    <name type="scientific">Thelephora terrestris</name>
    <dbReference type="NCBI Taxonomy" id="56493"/>
    <lineage>
        <taxon>Eukaryota</taxon>
        <taxon>Fungi</taxon>
        <taxon>Dikarya</taxon>
        <taxon>Basidiomycota</taxon>
        <taxon>Agaricomycotina</taxon>
        <taxon>Agaricomycetes</taxon>
        <taxon>Thelephorales</taxon>
        <taxon>Thelephoraceae</taxon>
        <taxon>Thelephora</taxon>
    </lineage>
</organism>
<evidence type="ECO:0000313" key="3">
    <source>
        <dbReference type="EMBL" id="KAF9792876.1"/>
    </source>
</evidence>
<feature type="transmembrane region" description="Helical" evidence="2">
    <location>
        <begin position="28"/>
        <end position="51"/>
    </location>
</feature>
<keyword evidence="2" id="KW-0812">Transmembrane</keyword>
<comment type="caution">
    <text evidence="3">The sequence shown here is derived from an EMBL/GenBank/DDBJ whole genome shotgun (WGS) entry which is preliminary data.</text>
</comment>
<protein>
    <submittedName>
        <fullName evidence="3">Uncharacterized protein</fullName>
    </submittedName>
</protein>
<feature type="compositionally biased region" description="Acidic residues" evidence="1">
    <location>
        <begin position="301"/>
        <end position="312"/>
    </location>
</feature>
<feature type="region of interest" description="Disordered" evidence="1">
    <location>
        <begin position="284"/>
        <end position="337"/>
    </location>
</feature>
<feature type="region of interest" description="Disordered" evidence="1">
    <location>
        <begin position="136"/>
        <end position="155"/>
    </location>
</feature>
<evidence type="ECO:0000256" key="1">
    <source>
        <dbReference type="SAM" id="MobiDB-lite"/>
    </source>
</evidence>
<dbReference type="OrthoDB" id="10386927at2759"/>
<keyword evidence="2" id="KW-1133">Transmembrane helix</keyword>